<dbReference type="EMBL" id="CP004393">
    <property type="protein sequence ID" value="AJE45651.1"/>
    <property type="molecule type" value="Genomic_DNA"/>
</dbReference>
<dbReference type="HOGENOM" id="CLU_048696_1_1_5"/>
<proteinExistence type="predicted"/>
<evidence type="ECO:0000313" key="2">
    <source>
        <dbReference type="Proteomes" id="UP000031521"/>
    </source>
</evidence>
<dbReference type="KEGG" id="cid:P73_0936"/>
<dbReference type="Proteomes" id="UP000031521">
    <property type="component" value="Chromosome"/>
</dbReference>
<dbReference type="AlphaFoldDB" id="A0A0B5DY67"/>
<dbReference type="STRING" id="1208324.P73_0936"/>
<dbReference type="REBASE" id="101073">
    <property type="entry name" value="CinP73McrBC3P"/>
</dbReference>
<gene>
    <name evidence="1" type="ORF">P73_0936</name>
</gene>
<dbReference type="PANTHER" id="PTHR38733">
    <property type="entry name" value="PROTEIN MCRC"/>
    <property type="match status" value="1"/>
</dbReference>
<dbReference type="InterPro" id="IPR019292">
    <property type="entry name" value="McrC"/>
</dbReference>
<name>A0A0B5DY67_9RHOB</name>
<organism evidence="1 2">
    <name type="scientific">Celeribacter indicus</name>
    <dbReference type="NCBI Taxonomy" id="1208324"/>
    <lineage>
        <taxon>Bacteria</taxon>
        <taxon>Pseudomonadati</taxon>
        <taxon>Pseudomonadota</taxon>
        <taxon>Alphaproteobacteria</taxon>
        <taxon>Rhodobacterales</taxon>
        <taxon>Roseobacteraceae</taxon>
        <taxon>Celeribacter</taxon>
    </lineage>
</organism>
<evidence type="ECO:0000313" key="1">
    <source>
        <dbReference type="EMBL" id="AJE45651.1"/>
    </source>
</evidence>
<accession>A0A0B5DY67</accession>
<dbReference type="Gene3D" id="3.90.320.10">
    <property type="match status" value="1"/>
</dbReference>
<evidence type="ECO:0008006" key="3">
    <source>
        <dbReference type="Google" id="ProtNLM"/>
    </source>
</evidence>
<dbReference type="Pfam" id="PF10117">
    <property type="entry name" value="McrBC"/>
    <property type="match status" value="1"/>
</dbReference>
<reference evidence="1 2" key="1">
    <citation type="journal article" date="2014" name="Int. J. Syst. Evol. Microbiol.">
        <title>Celeribacter indicus sp. nov., a polycyclic aromatic hydrocarbon-degrading bacterium from deep-sea sediment and reclassification of Huaishuia halophila as Celeribacter halophilus comb. nov.</title>
        <authorList>
            <person name="Lai Q."/>
            <person name="Cao J."/>
            <person name="Yuan J."/>
            <person name="Li F."/>
            <person name="Shao Z."/>
        </authorList>
    </citation>
    <scope>NUCLEOTIDE SEQUENCE [LARGE SCALE GENOMIC DNA]</scope>
    <source>
        <strain evidence="1">P73</strain>
    </source>
</reference>
<protein>
    <recommendedName>
        <fullName evidence="3">Restriction endonuclease</fullName>
    </recommendedName>
</protein>
<dbReference type="RefSeq" id="WP_043868690.1">
    <property type="nucleotide sequence ID" value="NZ_CP004393.1"/>
</dbReference>
<keyword evidence="2" id="KW-1185">Reference proteome</keyword>
<dbReference type="PANTHER" id="PTHR38733:SF1">
    <property type="entry name" value="TYPE IV METHYL-DIRECTED RESTRICTION ENZYME ECOKMCRBC"/>
    <property type="match status" value="1"/>
</dbReference>
<sequence>MIRRTLREWQRIGYGDDDTTIPTAEADRIAAVAARSSFAGRGGEGVLEHGRKGLRARGVVGVIAAQGCQLEILPKIEGLGEHDASDEALRRRLIHMLAVVHDLRIDAGSLAQLGWQTDTILELLIRLFCARLMEAVRMGLPRRYVDHADDLPALRGRLDAARQFSRHAVAPQRLACRYDELSSDIALNQVMRAAVTRLQHVAQAPDNQRILRELGFAYADVAEVPVPALRWDQITLDRTNQRWRELVSFARLLLGDRHQQTSAGSMDGHALLFEMNALFEQYVARLVTRALAGSGYRVAAQGGHRDCLFEADKGRFRTKPDLIIRHGDRTVLVVDTKWKRMAPRIDDPKQGISQADVYQLMAYSQLYGCRDVMLLYPHHGDLPPEPICTRYAISREGAEEALHVATLVMTGPSRSHVDALKKLLGRMLPSSVAA</sequence>
<dbReference type="InterPro" id="IPR011604">
    <property type="entry name" value="PDDEXK-like_dom_sf"/>
</dbReference>
<dbReference type="OrthoDB" id="307209at2"/>